<organism evidence="9 10">
    <name type="scientific">Zasmidium cellare ATCC 36951</name>
    <dbReference type="NCBI Taxonomy" id="1080233"/>
    <lineage>
        <taxon>Eukaryota</taxon>
        <taxon>Fungi</taxon>
        <taxon>Dikarya</taxon>
        <taxon>Ascomycota</taxon>
        <taxon>Pezizomycotina</taxon>
        <taxon>Dothideomycetes</taxon>
        <taxon>Dothideomycetidae</taxon>
        <taxon>Mycosphaerellales</taxon>
        <taxon>Mycosphaerellaceae</taxon>
        <taxon>Zasmidium</taxon>
    </lineage>
</organism>
<gene>
    <name evidence="9" type="ORF">M409DRAFT_68495</name>
</gene>
<evidence type="ECO:0000256" key="2">
    <source>
        <dbReference type="ARBA" id="ARBA00022692"/>
    </source>
</evidence>
<dbReference type="Pfam" id="PF20684">
    <property type="entry name" value="Fung_rhodopsin"/>
    <property type="match status" value="1"/>
</dbReference>
<dbReference type="EMBL" id="ML993608">
    <property type="protein sequence ID" value="KAF2163597.1"/>
    <property type="molecule type" value="Genomic_DNA"/>
</dbReference>
<evidence type="ECO:0000259" key="8">
    <source>
        <dbReference type="Pfam" id="PF20684"/>
    </source>
</evidence>
<keyword evidence="3 7" id="KW-1133">Transmembrane helix</keyword>
<dbReference type="PANTHER" id="PTHR33048">
    <property type="entry name" value="PTH11-LIKE INTEGRAL MEMBRANE PROTEIN (AFU_ORTHOLOGUE AFUA_5G11245)"/>
    <property type="match status" value="1"/>
</dbReference>
<feature type="transmembrane region" description="Helical" evidence="7">
    <location>
        <begin position="70"/>
        <end position="92"/>
    </location>
</feature>
<proteinExistence type="inferred from homology"/>
<keyword evidence="2 7" id="KW-0812">Transmembrane</keyword>
<dbReference type="OrthoDB" id="444631at2759"/>
<comment type="similarity">
    <text evidence="5">Belongs to the SAT4 family.</text>
</comment>
<feature type="compositionally biased region" description="Polar residues" evidence="6">
    <location>
        <begin position="12"/>
        <end position="21"/>
    </location>
</feature>
<dbReference type="GO" id="GO:0016020">
    <property type="term" value="C:membrane"/>
    <property type="evidence" value="ECO:0007669"/>
    <property type="project" value="UniProtKB-SubCell"/>
</dbReference>
<feature type="compositionally biased region" description="Basic and acidic residues" evidence="6">
    <location>
        <begin position="1"/>
        <end position="11"/>
    </location>
</feature>
<keyword evidence="4 7" id="KW-0472">Membrane</keyword>
<name>A0A6A6C8T7_ZASCE</name>
<evidence type="ECO:0000256" key="4">
    <source>
        <dbReference type="ARBA" id="ARBA00023136"/>
    </source>
</evidence>
<evidence type="ECO:0000313" key="9">
    <source>
        <dbReference type="EMBL" id="KAF2163597.1"/>
    </source>
</evidence>
<feature type="domain" description="Rhodopsin" evidence="8">
    <location>
        <begin position="54"/>
        <end position="290"/>
    </location>
</feature>
<feature type="transmembrane region" description="Helical" evidence="7">
    <location>
        <begin position="227"/>
        <end position="251"/>
    </location>
</feature>
<accession>A0A6A6C8T7</accession>
<reference evidence="9" key="1">
    <citation type="journal article" date="2020" name="Stud. Mycol.">
        <title>101 Dothideomycetes genomes: a test case for predicting lifestyles and emergence of pathogens.</title>
        <authorList>
            <person name="Haridas S."/>
            <person name="Albert R."/>
            <person name="Binder M."/>
            <person name="Bloem J."/>
            <person name="Labutti K."/>
            <person name="Salamov A."/>
            <person name="Andreopoulos B."/>
            <person name="Baker S."/>
            <person name="Barry K."/>
            <person name="Bills G."/>
            <person name="Bluhm B."/>
            <person name="Cannon C."/>
            <person name="Castanera R."/>
            <person name="Culley D."/>
            <person name="Daum C."/>
            <person name="Ezra D."/>
            <person name="Gonzalez J."/>
            <person name="Henrissat B."/>
            <person name="Kuo A."/>
            <person name="Liang C."/>
            <person name="Lipzen A."/>
            <person name="Lutzoni F."/>
            <person name="Magnuson J."/>
            <person name="Mondo S."/>
            <person name="Nolan M."/>
            <person name="Ohm R."/>
            <person name="Pangilinan J."/>
            <person name="Park H.-J."/>
            <person name="Ramirez L."/>
            <person name="Alfaro M."/>
            <person name="Sun H."/>
            <person name="Tritt A."/>
            <person name="Yoshinaga Y."/>
            <person name="Zwiers L.-H."/>
            <person name="Turgeon B."/>
            <person name="Goodwin S."/>
            <person name="Spatafora J."/>
            <person name="Crous P."/>
            <person name="Grigoriev I."/>
        </authorList>
    </citation>
    <scope>NUCLEOTIDE SEQUENCE</scope>
    <source>
        <strain evidence="9">ATCC 36951</strain>
    </source>
</reference>
<evidence type="ECO:0000256" key="5">
    <source>
        <dbReference type="ARBA" id="ARBA00038359"/>
    </source>
</evidence>
<evidence type="ECO:0000256" key="6">
    <source>
        <dbReference type="SAM" id="MobiDB-lite"/>
    </source>
</evidence>
<evidence type="ECO:0000256" key="3">
    <source>
        <dbReference type="ARBA" id="ARBA00022989"/>
    </source>
</evidence>
<dbReference type="GeneID" id="54571137"/>
<feature type="transmembrane region" description="Helical" evidence="7">
    <location>
        <begin position="148"/>
        <end position="170"/>
    </location>
</feature>
<dbReference type="RefSeq" id="XP_033664486.1">
    <property type="nucleotide sequence ID" value="XM_033817865.1"/>
</dbReference>
<feature type="transmembrane region" description="Helical" evidence="7">
    <location>
        <begin position="107"/>
        <end position="127"/>
    </location>
</feature>
<dbReference type="AlphaFoldDB" id="A0A6A6C8T7"/>
<feature type="region of interest" description="Disordered" evidence="6">
    <location>
        <begin position="317"/>
        <end position="336"/>
    </location>
</feature>
<feature type="transmembrane region" description="Helical" evidence="7">
    <location>
        <begin position="263"/>
        <end position="285"/>
    </location>
</feature>
<comment type="subcellular location">
    <subcellularLocation>
        <location evidence="1">Membrane</location>
        <topology evidence="1">Multi-pass membrane protein</topology>
    </subcellularLocation>
</comment>
<feature type="transmembrane region" description="Helical" evidence="7">
    <location>
        <begin position="37"/>
        <end position="58"/>
    </location>
</feature>
<protein>
    <recommendedName>
        <fullName evidence="8">Rhodopsin domain-containing protein</fullName>
    </recommendedName>
</protein>
<keyword evidence="10" id="KW-1185">Reference proteome</keyword>
<sequence length="353" mass="38150">MTNRDLREHVDNNVSLSTEPASPTAAHFGAGDVGWTALGPAIAFSVLATIVVVLRWYTRSRLVRIIGLDDYVILLSLILAWVQSGLIAAAVYDGVGSYNSNAAPADTIMIAKLIVAVNSVWAVTVNITKASILVQYLRVVNGQKTRMCCWLLMATLLPATLWGVFGGIFLCNPTAKLFDPQIPGHCRSAQTYWVSVAAVNIGLDFLTLLLTIPSISGLHLPRKQKLLTMLVFLLGFIVCLVSVTRLATVLITSANGDYIMSGIWAIIWSAVEANVGIICASLLALKCLVVKMFPGAREDNELPSHCVRIPEISMSSSEPEWTSRGSQVPTLGDRESSSSWLEAMSLTKSSQIC</sequence>
<evidence type="ECO:0000256" key="1">
    <source>
        <dbReference type="ARBA" id="ARBA00004141"/>
    </source>
</evidence>
<feature type="transmembrane region" description="Helical" evidence="7">
    <location>
        <begin position="190"/>
        <end position="215"/>
    </location>
</feature>
<dbReference type="PANTHER" id="PTHR33048:SF47">
    <property type="entry name" value="INTEGRAL MEMBRANE PROTEIN-RELATED"/>
    <property type="match status" value="1"/>
</dbReference>
<dbReference type="InterPro" id="IPR052337">
    <property type="entry name" value="SAT4-like"/>
</dbReference>
<dbReference type="Proteomes" id="UP000799537">
    <property type="component" value="Unassembled WGS sequence"/>
</dbReference>
<feature type="region of interest" description="Disordered" evidence="6">
    <location>
        <begin position="1"/>
        <end position="21"/>
    </location>
</feature>
<dbReference type="InterPro" id="IPR049326">
    <property type="entry name" value="Rhodopsin_dom_fungi"/>
</dbReference>
<evidence type="ECO:0000256" key="7">
    <source>
        <dbReference type="SAM" id="Phobius"/>
    </source>
</evidence>
<evidence type="ECO:0000313" key="10">
    <source>
        <dbReference type="Proteomes" id="UP000799537"/>
    </source>
</evidence>